<dbReference type="CDD" id="cd07984">
    <property type="entry name" value="LPLAT_LABLAT-like"/>
    <property type="match status" value="1"/>
</dbReference>
<evidence type="ECO:0000256" key="4">
    <source>
        <dbReference type="ARBA" id="ARBA00022679"/>
    </source>
</evidence>
<evidence type="ECO:0000313" key="7">
    <source>
        <dbReference type="EMBL" id="MBB2990349.1"/>
    </source>
</evidence>
<dbReference type="EC" id="2.3.1.241" evidence="7"/>
<keyword evidence="5" id="KW-0472">Membrane</keyword>
<evidence type="ECO:0000256" key="5">
    <source>
        <dbReference type="ARBA" id="ARBA00023136"/>
    </source>
</evidence>
<evidence type="ECO:0000256" key="6">
    <source>
        <dbReference type="ARBA" id="ARBA00023315"/>
    </source>
</evidence>
<dbReference type="PANTHER" id="PTHR30606">
    <property type="entry name" value="LIPID A BIOSYNTHESIS LAUROYL ACYLTRANSFERASE"/>
    <property type="match status" value="1"/>
</dbReference>
<dbReference type="EMBL" id="JACHVU010000003">
    <property type="protein sequence ID" value="MBB2990349.1"/>
    <property type="molecule type" value="Genomic_DNA"/>
</dbReference>
<reference evidence="7 8" key="1">
    <citation type="submission" date="2020-08" db="EMBL/GenBank/DDBJ databases">
        <title>The Agave Microbiome: Exploring the role of microbial communities in plant adaptations to desert environments.</title>
        <authorList>
            <person name="Partida-Martinez L.P."/>
        </authorList>
    </citation>
    <scope>NUCLEOTIDE SEQUENCE [LARGE SCALE GENOMIC DNA]</scope>
    <source>
        <strain evidence="7 8">AT2.18</strain>
    </source>
</reference>
<dbReference type="GO" id="GO:0008913">
    <property type="term" value="F:Kdo2-lipid IVA acyltransferase activity"/>
    <property type="evidence" value="ECO:0007669"/>
    <property type="project" value="UniProtKB-EC"/>
</dbReference>
<evidence type="ECO:0000256" key="2">
    <source>
        <dbReference type="ARBA" id="ARBA00022475"/>
    </source>
</evidence>
<name>A0A839Q375_MYCIR</name>
<keyword evidence="4 7" id="KW-0808">Transferase</keyword>
<evidence type="ECO:0000256" key="3">
    <source>
        <dbReference type="ARBA" id="ARBA00022519"/>
    </source>
</evidence>
<dbReference type="Pfam" id="PF03279">
    <property type="entry name" value="Lip_A_acyltrans"/>
    <property type="match status" value="1"/>
</dbReference>
<keyword evidence="2" id="KW-1003">Cell membrane</keyword>
<dbReference type="GO" id="GO:0009247">
    <property type="term" value="P:glycolipid biosynthetic process"/>
    <property type="evidence" value="ECO:0007669"/>
    <property type="project" value="UniProtKB-ARBA"/>
</dbReference>
<protein>
    <submittedName>
        <fullName evidence="7">KDO2-lipid IV(A) lauroyltransferase</fullName>
        <ecNumber evidence="7">2.3.1.241</ecNumber>
    </submittedName>
</protein>
<sequence length="318" mass="34981">MTQHPGGAGAGGASVFSYPSMLTGQLSDWGYAAGWRLVRAAPEFVARNAFDAGAWWASRSGGPEQLRRNLARVIGTTPEEVPGSLMRASVASYARYWREAFRLPSMDHAELGRRLWVDDIDMVWAALEEGRGAVLALPHSGNWDMAGVWLVQNHGTFATVAERLKPESLYNRFLAYRESLGFEVVPTSGGERPPFEVLRDRLRDNGVVCLMADRDMTRTGVPVDFFGEASRLPAGPAKLAVETGAALFPVHCWYEGDGWGMRVYPEIDASAGDVAAMTQALADRFAANIAAHPEDWHMMQPQWVADLSDERRARLEAT</sequence>
<comment type="subcellular location">
    <subcellularLocation>
        <location evidence="1">Cell inner membrane</location>
    </subcellularLocation>
</comment>
<dbReference type="PANTHER" id="PTHR30606:SF10">
    <property type="entry name" value="PHOSPHATIDYLINOSITOL MANNOSIDE ACYLTRANSFERASE"/>
    <property type="match status" value="1"/>
</dbReference>
<gene>
    <name evidence="7" type="ORF">FHR72_001817</name>
</gene>
<evidence type="ECO:0000313" key="8">
    <source>
        <dbReference type="Proteomes" id="UP000550501"/>
    </source>
</evidence>
<dbReference type="Proteomes" id="UP000550501">
    <property type="component" value="Unassembled WGS sequence"/>
</dbReference>
<keyword evidence="3" id="KW-0997">Cell inner membrane</keyword>
<comment type="caution">
    <text evidence="7">The sequence shown here is derived from an EMBL/GenBank/DDBJ whole genome shotgun (WGS) entry which is preliminary data.</text>
</comment>
<dbReference type="InterPro" id="IPR004960">
    <property type="entry name" value="LipA_acyltrans"/>
</dbReference>
<dbReference type="AlphaFoldDB" id="A0A839Q375"/>
<keyword evidence="6 7" id="KW-0012">Acyltransferase</keyword>
<organism evidence="7 8">
    <name type="scientific">Mycolicibacterium iranicum</name>
    <name type="common">Mycobacterium iranicum</name>
    <dbReference type="NCBI Taxonomy" id="912594"/>
    <lineage>
        <taxon>Bacteria</taxon>
        <taxon>Bacillati</taxon>
        <taxon>Actinomycetota</taxon>
        <taxon>Actinomycetes</taxon>
        <taxon>Mycobacteriales</taxon>
        <taxon>Mycobacteriaceae</taxon>
        <taxon>Mycolicibacterium</taxon>
    </lineage>
</organism>
<dbReference type="GO" id="GO:0005886">
    <property type="term" value="C:plasma membrane"/>
    <property type="evidence" value="ECO:0007669"/>
    <property type="project" value="UniProtKB-SubCell"/>
</dbReference>
<evidence type="ECO:0000256" key="1">
    <source>
        <dbReference type="ARBA" id="ARBA00004533"/>
    </source>
</evidence>
<keyword evidence="8" id="KW-1185">Reference proteome</keyword>
<accession>A0A839Q375</accession>
<dbReference type="NCBIfam" id="NF005919">
    <property type="entry name" value="PRK07920.1"/>
    <property type="match status" value="1"/>
</dbReference>
<proteinExistence type="predicted"/>